<dbReference type="InterPro" id="IPR015813">
    <property type="entry name" value="Pyrv/PenolPyrv_kinase-like_dom"/>
</dbReference>
<dbReference type="AlphaFoldDB" id="A0A5D4H116"/>
<dbReference type="GO" id="GO:0016832">
    <property type="term" value="F:aldehyde-lyase activity"/>
    <property type="evidence" value="ECO:0007669"/>
    <property type="project" value="TreeGrafter"/>
</dbReference>
<evidence type="ECO:0000313" key="6">
    <source>
        <dbReference type="Proteomes" id="UP000323258"/>
    </source>
</evidence>
<dbReference type="Pfam" id="PF03328">
    <property type="entry name" value="HpcH_HpaI"/>
    <property type="match status" value="1"/>
</dbReference>
<evidence type="ECO:0000313" key="5">
    <source>
        <dbReference type="EMBL" id="TYR33982.1"/>
    </source>
</evidence>
<evidence type="ECO:0000256" key="1">
    <source>
        <dbReference type="ARBA" id="ARBA00005568"/>
    </source>
</evidence>
<evidence type="ECO:0000256" key="3">
    <source>
        <dbReference type="ARBA" id="ARBA00023239"/>
    </source>
</evidence>
<keyword evidence="3" id="KW-0456">Lyase</keyword>
<feature type="domain" description="HpcH/HpaI aldolase/citrate lyase" evidence="4">
    <location>
        <begin position="18"/>
        <end position="234"/>
    </location>
</feature>
<organism evidence="5 6">
    <name type="scientific">Neoaquamicrobium microcysteis</name>
    <dbReference type="NCBI Taxonomy" id="2682781"/>
    <lineage>
        <taxon>Bacteria</taxon>
        <taxon>Pseudomonadati</taxon>
        <taxon>Pseudomonadota</taxon>
        <taxon>Alphaproteobacteria</taxon>
        <taxon>Hyphomicrobiales</taxon>
        <taxon>Phyllobacteriaceae</taxon>
        <taxon>Neoaquamicrobium</taxon>
    </lineage>
</organism>
<accession>A0A5D4H116</accession>
<dbReference type="PANTHER" id="PTHR30502">
    <property type="entry name" value="2-KETO-3-DEOXY-L-RHAMNONATE ALDOLASE"/>
    <property type="match status" value="1"/>
</dbReference>
<name>A0A5D4H116_9HYPH</name>
<dbReference type="EMBL" id="VSZS01000057">
    <property type="protein sequence ID" value="TYR33982.1"/>
    <property type="molecule type" value="Genomic_DNA"/>
</dbReference>
<dbReference type="GO" id="GO:0046872">
    <property type="term" value="F:metal ion binding"/>
    <property type="evidence" value="ECO:0007669"/>
    <property type="project" value="UniProtKB-KW"/>
</dbReference>
<sequence>MNAIKKRILAGETITAAWSEIGSPDNAEAMAMNGWPVIVIDGEHGIGGIEEAVHVARAVEAAGGEVVMRVPDGSETTLKRVLDRGIRSLIVPQVNTPEYARAIAEFCTYPSRGRRGYAAPILRASRYGARADYAANAHEELLLMVQIEHHEAVDNLAAIAAVPGIDVLFVGPNDLAASIGKMERMLEPEPQALLKRIEDGAAAAGKPLGTIVGAGRNFADLARLGYRFIIGPNDVSLIVNGARQAAAERDTQLGSVTGQTAVSRY</sequence>
<dbReference type="GO" id="GO:0005737">
    <property type="term" value="C:cytoplasm"/>
    <property type="evidence" value="ECO:0007669"/>
    <property type="project" value="TreeGrafter"/>
</dbReference>
<evidence type="ECO:0000256" key="2">
    <source>
        <dbReference type="ARBA" id="ARBA00022723"/>
    </source>
</evidence>
<proteinExistence type="inferred from homology"/>
<comment type="caution">
    <text evidence="5">The sequence shown here is derived from an EMBL/GenBank/DDBJ whole genome shotgun (WGS) entry which is preliminary data.</text>
</comment>
<gene>
    <name evidence="5" type="ORF">FY036_05675</name>
</gene>
<keyword evidence="2" id="KW-0479">Metal-binding</keyword>
<comment type="similarity">
    <text evidence="1">Belongs to the HpcH/HpaI aldolase family.</text>
</comment>
<dbReference type="PANTHER" id="PTHR30502:SF0">
    <property type="entry name" value="PHOSPHOENOLPYRUVATE CARBOXYLASE FAMILY PROTEIN"/>
    <property type="match status" value="1"/>
</dbReference>
<dbReference type="InterPro" id="IPR040442">
    <property type="entry name" value="Pyrv_kinase-like_dom_sf"/>
</dbReference>
<protein>
    <submittedName>
        <fullName evidence="5">Aldolase</fullName>
    </submittedName>
</protein>
<dbReference type="InterPro" id="IPR005000">
    <property type="entry name" value="Aldolase/citrate-lyase_domain"/>
</dbReference>
<dbReference type="Proteomes" id="UP000323258">
    <property type="component" value="Unassembled WGS sequence"/>
</dbReference>
<dbReference type="InterPro" id="IPR050251">
    <property type="entry name" value="HpcH-HpaI_aldolase"/>
</dbReference>
<reference evidence="5 6" key="2">
    <citation type="submission" date="2019-09" db="EMBL/GenBank/DDBJ databases">
        <title>Mesorhizobium sp. MaA-C15 isolated from Microcystis aeruginosa.</title>
        <authorList>
            <person name="Jeong S.E."/>
            <person name="Jin H.M."/>
            <person name="Jeon C.O."/>
        </authorList>
    </citation>
    <scope>NUCLEOTIDE SEQUENCE [LARGE SCALE GENOMIC DNA]</scope>
    <source>
        <strain evidence="5 6">MaA-C15</strain>
    </source>
</reference>
<dbReference type="SUPFAM" id="SSF51621">
    <property type="entry name" value="Phosphoenolpyruvate/pyruvate domain"/>
    <property type="match status" value="1"/>
</dbReference>
<dbReference type="RefSeq" id="WP_148913745.1">
    <property type="nucleotide sequence ID" value="NZ_VSZS01000057.1"/>
</dbReference>
<reference evidence="5 6" key="1">
    <citation type="submission" date="2019-08" db="EMBL/GenBank/DDBJ databases">
        <authorList>
            <person name="Seo Y.L."/>
        </authorList>
    </citation>
    <scope>NUCLEOTIDE SEQUENCE [LARGE SCALE GENOMIC DNA]</scope>
    <source>
        <strain evidence="5 6">MaA-C15</strain>
    </source>
</reference>
<evidence type="ECO:0000259" key="4">
    <source>
        <dbReference type="Pfam" id="PF03328"/>
    </source>
</evidence>
<dbReference type="OrthoDB" id="9802624at2"/>
<keyword evidence="6" id="KW-1185">Reference proteome</keyword>
<dbReference type="Gene3D" id="3.20.20.60">
    <property type="entry name" value="Phosphoenolpyruvate-binding domains"/>
    <property type="match status" value="1"/>
</dbReference>